<keyword evidence="3" id="KW-1185">Reference proteome</keyword>
<feature type="region of interest" description="Disordered" evidence="1">
    <location>
        <begin position="1"/>
        <end position="61"/>
    </location>
</feature>
<evidence type="ECO:0000256" key="1">
    <source>
        <dbReference type="SAM" id="MobiDB-lite"/>
    </source>
</evidence>
<accession>A0A1Q9LPW1</accession>
<name>A0A1Q9LPW1_9PSEU</name>
<gene>
    <name evidence="2" type="ORF">BJP25_13685</name>
</gene>
<dbReference type="OrthoDB" id="3578997at2"/>
<sequence length="61" mass="6377">MATFGELIPGSKLRKVTDEDAGTGERADPGGPLDLDSGVVFLRPRADRPTESDETDSAGSD</sequence>
<dbReference type="Proteomes" id="UP000186040">
    <property type="component" value="Unassembled WGS sequence"/>
</dbReference>
<comment type="caution">
    <text evidence="2">The sequence shown here is derived from an EMBL/GenBank/DDBJ whole genome shotgun (WGS) entry which is preliminary data.</text>
</comment>
<proteinExistence type="predicted"/>
<organism evidence="2 3">
    <name type="scientific">Actinokineospora bangkokensis</name>
    <dbReference type="NCBI Taxonomy" id="1193682"/>
    <lineage>
        <taxon>Bacteria</taxon>
        <taxon>Bacillati</taxon>
        <taxon>Actinomycetota</taxon>
        <taxon>Actinomycetes</taxon>
        <taxon>Pseudonocardiales</taxon>
        <taxon>Pseudonocardiaceae</taxon>
        <taxon>Actinokineospora</taxon>
    </lineage>
</organism>
<protein>
    <submittedName>
        <fullName evidence="2">Uncharacterized protein</fullName>
    </submittedName>
</protein>
<reference evidence="2 3" key="1">
    <citation type="submission" date="2016-10" db="EMBL/GenBank/DDBJ databases">
        <title>The Draft Genome Sequence of Actinokineospora bangkokensis 44EHWT reveals the biosynthetic pathway of antifungal compounds Thailandins with unusual extender unit butylmalonyl-CoA.</title>
        <authorList>
            <person name="Greule A."/>
            <person name="Intra B."/>
            <person name="Flemming S."/>
            <person name="Rommel M.G."/>
            <person name="Panbangred W."/>
            <person name="Bechthold A."/>
        </authorList>
    </citation>
    <scope>NUCLEOTIDE SEQUENCE [LARGE SCALE GENOMIC DNA]</scope>
    <source>
        <strain evidence="2 3">44EHW</strain>
    </source>
</reference>
<feature type="compositionally biased region" description="Basic and acidic residues" evidence="1">
    <location>
        <begin position="15"/>
        <end position="28"/>
    </location>
</feature>
<feature type="compositionally biased region" description="Acidic residues" evidence="1">
    <location>
        <begin position="52"/>
        <end position="61"/>
    </location>
</feature>
<evidence type="ECO:0000313" key="3">
    <source>
        <dbReference type="Proteomes" id="UP000186040"/>
    </source>
</evidence>
<dbReference type="RefSeq" id="WP_075974232.1">
    <property type="nucleotide sequence ID" value="NZ_MKQR01000008.1"/>
</dbReference>
<dbReference type="AlphaFoldDB" id="A0A1Q9LPW1"/>
<dbReference type="EMBL" id="MKQR01000008">
    <property type="protein sequence ID" value="OLR94023.1"/>
    <property type="molecule type" value="Genomic_DNA"/>
</dbReference>
<dbReference type="STRING" id="1193682.BJP25_13685"/>
<evidence type="ECO:0000313" key="2">
    <source>
        <dbReference type="EMBL" id="OLR94023.1"/>
    </source>
</evidence>